<name>A0AAJ0IGC4_9PEZI</name>
<keyword evidence="3" id="KW-1185">Reference proteome</keyword>
<dbReference type="RefSeq" id="XP_062697304.1">
    <property type="nucleotide sequence ID" value="XM_062836598.1"/>
</dbReference>
<accession>A0AAJ0IGC4</accession>
<evidence type="ECO:0000313" key="3">
    <source>
        <dbReference type="Proteomes" id="UP001285908"/>
    </source>
</evidence>
<organism evidence="2 3">
    <name type="scientific">Neurospora hispaniola</name>
    <dbReference type="NCBI Taxonomy" id="588809"/>
    <lineage>
        <taxon>Eukaryota</taxon>
        <taxon>Fungi</taxon>
        <taxon>Dikarya</taxon>
        <taxon>Ascomycota</taxon>
        <taxon>Pezizomycotina</taxon>
        <taxon>Sordariomycetes</taxon>
        <taxon>Sordariomycetidae</taxon>
        <taxon>Sordariales</taxon>
        <taxon>Sordariaceae</taxon>
        <taxon>Neurospora</taxon>
    </lineage>
</organism>
<protein>
    <recommendedName>
        <fullName evidence="4">Secreted protein</fullName>
    </recommendedName>
</protein>
<proteinExistence type="predicted"/>
<dbReference type="AlphaFoldDB" id="A0AAJ0IGC4"/>
<dbReference type="GeneID" id="87874220"/>
<dbReference type="EMBL" id="JAULSX010000001">
    <property type="protein sequence ID" value="KAK3499671.1"/>
    <property type="molecule type" value="Genomic_DNA"/>
</dbReference>
<feature type="chain" id="PRO_5042509748" description="Secreted protein" evidence="1">
    <location>
        <begin position="19"/>
        <end position="71"/>
    </location>
</feature>
<evidence type="ECO:0008006" key="4">
    <source>
        <dbReference type="Google" id="ProtNLM"/>
    </source>
</evidence>
<evidence type="ECO:0000256" key="1">
    <source>
        <dbReference type="SAM" id="SignalP"/>
    </source>
</evidence>
<comment type="caution">
    <text evidence="2">The sequence shown here is derived from an EMBL/GenBank/DDBJ whole genome shotgun (WGS) entry which is preliminary data.</text>
</comment>
<reference evidence="2 3" key="1">
    <citation type="journal article" date="2023" name="Mol. Phylogenet. Evol.">
        <title>Genome-scale phylogeny and comparative genomics of the fungal order Sordariales.</title>
        <authorList>
            <person name="Hensen N."/>
            <person name="Bonometti L."/>
            <person name="Westerberg I."/>
            <person name="Brannstrom I.O."/>
            <person name="Guillou S."/>
            <person name="Cros-Aarteil S."/>
            <person name="Calhoun S."/>
            <person name="Haridas S."/>
            <person name="Kuo A."/>
            <person name="Mondo S."/>
            <person name="Pangilinan J."/>
            <person name="Riley R."/>
            <person name="LaButti K."/>
            <person name="Andreopoulos B."/>
            <person name="Lipzen A."/>
            <person name="Chen C."/>
            <person name="Yan M."/>
            <person name="Daum C."/>
            <person name="Ng V."/>
            <person name="Clum A."/>
            <person name="Steindorff A."/>
            <person name="Ohm R.A."/>
            <person name="Martin F."/>
            <person name="Silar P."/>
            <person name="Natvig D.O."/>
            <person name="Lalanne C."/>
            <person name="Gautier V."/>
            <person name="Ament-Velasquez S.L."/>
            <person name="Kruys A."/>
            <person name="Hutchinson M.I."/>
            <person name="Powell A.J."/>
            <person name="Barry K."/>
            <person name="Miller A.N."/>
            <person name="Grigoriev I.V."/>
            <person name="Debuchy R."/>
            <person name="Gladieux P."/>
            <person name="Hiltunen Thoren M."/>
            <person name="Johannesson H."/>
        </authorList>
    </citation>
    <scope>NUCLEOTIDE SEQUENCE [LARGE SCALE GENOMIC DNA]</scope>
    <source>
        <strain evidence="2 3">FGSC 10403</strain>
    </source>
</reference>
<gene>
    <name evidence="2" type="ORF">B0T23DRAFT_370461</name>
</gene>
<keyword evidence="1" id="KW-0732">Signal</keyword>
<evidence type="ECO:0000313" key="2">
    <source>
        <dbReference type="EMBL" id="KAK3499671.1"/>
    </source>
</evidence>
<sequence length="71" mass="8263">MSWRLCLSVFFPFDVCRLTSIQGQLEYMPLKTSSTHGYQFHWHGINSLVQSCRRQGYAVKQNWARTLSPPA</sequence>
<feature type="signal peptide" evidence="1">
    <location>
        <begin position="1"/>
        <end position="18"/>
    </location>
</feature>
<dbReference type="Proteomes" id="UP001285908">
    <property type="component" value="Unassembled WGS sequence"/>
</dbReference>